<feature type="compositionally biased region" description="Basic and acidic residues" evidence="6">
    <location>
        <begin position="1418"/>
        <end position="1437"/>
    </location>
</feature>
<feature type="signal peptide" evidence="7">
    <location>
        <begin position="1"/>
        <end position="15"/>
    </location>
</feature>
<dbReference type="GO" id="GO:0036297">
    <property type="term" value="P:interstrand cross-link repair"/>
    <property type="evidence" value="ECO:0007669"/>
    <property type="project" value="TreeGrafter"/>
</dbReference>
<comment type="caution">
    <text evidence="8">The sequence shown here is derived from an EMBL/GenBank/DDBJ whole genome shotgun (WGS) entry which is preliminary data.</text>
</comment>
<proteinExistence type="inferred from homology"/>
<feature type="region of interest" description="Disordered" evidence="6">
    <location>
        <begin position="970"/>
        <end position="995"/>
    </location>
</feature>
<dbReference type="GO" id="GO:0007129">
    <property type="term" value="P:homologous chromosome pairing at meiosis"/>
    <property type="evidence" value="ECO:0007669"/>
    <property type="project" value="TreeGrafter"/>
</dbReference>
<dbReference type="OrthoDB" id="27031at2759"/>
<name>A0A9W8ATZ1_9FUNG</name>
<evidence type="ECO:0000313" key="9">
    <source>
        <dbReference type="Proteomes" id="UP001150925"/>
    </source>
</evidence>
<evidence type="ECO:0008006" key="10">
    <source>
        <dbReference type="Google" id="ProtNLM"/>
    </source>
</evidence>
<evidence type="ECO:0000256" key="4">
    <source>
        <dbReference type="ARBA" id="ARBA00023242"/>
    </source>
</evidence>
<comment type="subcellular location">
    <subcellularLocation>
        <location evidence="1">Nucleus</location>
    </subcellularLocation>
</comment>
<dbReference type="GO" id="GO:1990918">
    <property type="term" value="P:double-strand break repair involved in meiotic recombination"/>
    <property type="evidence" value="ECO:0007669"/>
    <property type="project" value="TreeGrafter"/>
</dbReference>
<accession>A0A9W8ATZ1</accession>
<keyword evidence="4" id="KW-0539">Nucleus</keyword>
<keyword evidence="9" id="KW-1185">Reference proteome</keyword>
<keyword evidence="2" id="KW-1017">Isopeptide bond</keyword>
<evidence type="ECO:0000256" key="7">
    <source>
        <dbReference type="SAM" id="SignalP"/>
    </source>
</evidence>
<evidence type="ECO:0000256" key="1">
    <source>
        <dbReference type="ARBA" id="ARBA00004123"/>
    </source>
</evidence>
<dbReference type="PANTHER" id="PTHR32086:SF0">
    <property type="entry name" value="FANCONI ANEMIA GROUP D2 PROTEIN"/>
    <property type="match status" value="1"/>
</dbReference>
<evidence type="ECO:0000256" key="5">
    <source>
        <dbReference type="ARBA" id="ARBA00093456"/>
    </source>
</evidence>
<protein>
    <recommendedName>
        <fullName evidence="10">Fanconi anemia group D2 protein</fullName>
    </recommendedName>
</protein>
<evidence type="ECO:0000256" key="2">
    <source>
        <dbReference type="ARBA" id="ARBA00022499"/>
    </source>
</evidence>
<organism evidence="8 9">
    <name type="scientific">Dispira parvispora</name>
    <dbReference type="NCBI Taxonomy" id="1520584"/>
    <lineage>
        <taxon>Eukaryota</taxon>
        <taxon>Fungi</taxon>
        <taxon>Fungi incertae sedis</taxon>
        <taxon>Zoopagomycota</taxon>
        <taxon>Kickxellomycotina</taxon>
        <taxon>Dimargaritomycetes</taxon>
        <taxon>Dimargaritales</taxon>
        <taxon>Dimargaritaceae</taxon>
        <taxon>Dispira</taxon>
    </lineage>
</organism>
<feature type="region of interest" description="Disordered" evidence="6">
    <location>
        <begin position="1367"/>
        <end position="1394"/>
    </location>
</feature>
<reference evidence="8" key="1">
    <citation type="submission" date="2022-07" db="EMBL/GenBank/DDBJ databases">
        <title>Phylogenomic reconstructions and comparative analyses of Kickxellomycotina fungi.</title>
        <authorList>
            <person name="Reynolds N.K."/>
            <person name="Stajich J.E."/>
            <person name="Barry K."/>
            <person name="Grigoriev I.V."/>
            <person name="Crous P."/>
            <person name="Smith M.E."/>
        </authorList>
    </citation>
    <scope>NUCLEOTIDE SEQUENCE</scope>
    <source>
        <strain evidence="8">RSA 1196</strain>
    </source>
</reference>
<dbReference type="GO" id="GO:0005634">
    <property type="term" value="C:nucleus"/>
    <property type="evidence" value="ECO:0007669"/>
    <property type="project" value="UniProtKB-SubCell"/>
</dbReference>
<keyword evidence="3" id="KW-0832">Ubl conjugation</keyword>
<dbReference type="Pfam" id="PF14631">
    <property type="entry name" value="FancD2"/>
    <property type="match status" value="2"/>
</dbReference>
<evidence type="ECO:0000256" key="6">
    <source>
        <dbReference type="SAM" id="MobiDB-lite"/>
    </source>
</evidence>
<feature type="chain" id="PRO_5040750330" description="Fanconi anemia group D2 protein" evidence="7">
    <location>
        <begin position="16"/>
        <end position="1543"/>
    </location>
</feature>
<evidence type="ECO:0000256" key="3">
    <source>
        <dbReference type="ARBA" id="ARBA00022843"/>
    </source>
</evidence>
<dbReference type="GO" id="GO:0031573">
    <property type="term" value="P:mitotic intra-S DNA damage checkpoint signaling"/>
    <property type="evidence" value="ECO:0007669"/>
    <property type="project" value="TreeGrafter"/>
</dbReference>
<dbReference type="InterPro" id="IPR029448">
    <property type="entry name" value="FANCD2"/>
</dbReference>
<dbReference type="GO" id="GO:0000793">
    <property type="term" value="C:condensed chromosome"/>
    <property type="evidence" value="ECO:0007669"/>
    <property type="project" value="TreeGrafter"/>
</dbReference>
<dbReference type="Proteomes" id="UP001150925">
    <property type="component" value="Unassembled WGS sequence"/>
</dbReference>
<dbReference type="EMBL" id="JANBPY010000881">
    <property type="protein sequence ID" value="KAJ1963034.1"/>
    <property type="molecule type" value="Genomic_DNA"/>
</dbReference>
<dbReference type="PANTHER" id="PTHR32086">
    <property type="entry name" value="FANCONI ANEMIA GROUP D2 PROTEIN"/>
    <property type="match status" value="1"/>
</dbReference>
<feature type="compositionally biased region" description="Polar residues" evidence="6">
    <location>
        <begin position="973"/>
        <end position="995"/>
    </location>
</feature>
<feature type="region of interest" description="Disordered" evidence="6">
    <location>
        <begin position="1408"/>
        <end position="1543"/>
    </location>
</feature>
<comment type="similarity">
    <text evidence="5">Belongs to the Fanconi anemia protein FANCD2 family.</text>
</comment>
<evidence type="ECO:0000313" key="8">
    <source>
        <dbReference type="EMBL" id="KAJ1963034.1"/>
    </source>
</evidence>
<dbReference type="GO" id="GO:0070182">
    <property type="term" value="F:DNA polymerase binding"/>
    <property type="evidence" value="ECO:0007669"/>
    <property type="project" value="TreeGrafter"/>
</dbReference>
<gene>
    <name evidence="8" type="ORF">IWQ62_003344</name>
</gene>
<sequence length="1543" mass="171705">MVVWILGYLRRLSLCIVSVRSSLFRNDLCHFFSSHRDQYQCFWDDLQGYWDSLSQFKQALVPLAVDHGTDTDAYSPPGESLIRALLGVDILQSDLIEYLVQKLPELSDDPEDSRETNLVTLVIRQLRWLDYVVDPESLANQLMEIVTVLSVDAQKDVIGALPDVIVDSEHQYIAEELVKLLQSYSPLMIPILDTLSNLQCPTSVTDQLQHTVLGRLRSADADDLPVMLKFLFQTASTESAPLVVSRIRKNLDLESIRSSVPSRDTLVGTLDKLPEVLILDALHFGLQFHKSIGTSWLKLVNELTVPKEHTTLDLAVLCLLYGLPSTQKRILNVLRRKVLHQHVVAHQFSEVIQTYGYALRQHYPTLLSLSENVMRLSTQQPSLAALACHLYQGCFQVFDAYYRQEVVGALVAHIGSGDQCEIDTSLLILLEITQTSAPAIKPFTVFIKGILDYIDNLNLGQVRLLFRLLGYLLRAFPDETGMYDEIHIFIRKQLSSGLDKFKLIGILGGVALVKCLGATTSAADEGPADATSSQATEGNTTVLRNALSLINLVIDSGRLQSWNCLAIAYDELAGAVLTGTLDPRLETWLNENVANSFADLYFCEASSLALPANGAPPTTPRVRHAKAPDYAGDQLVPGVWYDLDGFEDAVMLRLLHFLPGYTGAGEKHSDIISDLVATGKNVNGNPLACLCALFKLFQACEKAANHGSLQEMDAPLGSGVLLFHRDQLQDLCEGEYSSAVVYQARIGLLAAINWYRELINAFADQPSPEMQKKVIQRLENLVSLQDIMRQFLVTTTEFNPSDTLLPTLWANDRVTLSTCLLPNGQLDLAKLGSLAYSRSSAYTAYLREITIDGYQVFRLASLTPYPAPLEKSSGPKGPCTLTPAALCYLLDEFLPKLHDHLGKNRLIPALGTWCLSKSSLPSGHSTEAKGQTSVGYAEQVFIMLARFIPALWQDLWVAFDSLEAFNNEDVHTQKSSPSDTQATSSPSGVASTVSPSKPAYAEYTACIAKLLDALSVFIKWPGLFKVEKRVLAVRTVGALGQREQWDDPAVDNDEPTLVAYAEGAFQCFAQRFPKLPSLSTGLAVHRVLQALYDLTVFHLYPELGTDPGTTKPYQLRERSNTPAAVLAMGSQLSQLATELLRLEGETPKNTLKTADLAYLLYTEIVYLPQPEDKLNHYVHTVFPDFIAQSESTHPCLDDKTFPLFYREVVTAFVDTAIGSWSHLAQRPESYVVDTLGRFRNQVTMWRSLVGMVQAYNNRDVCLVSLKQGKRFVDAFSSHCLGFMEHHFRNHFTIVSSIFKPLQRATRILHTVCGHSKTVRDTRLTALVPPTRRALEVLLYRVKVMFDRNNCLDAFLLGSLKHRNLAGDEVSSQLPPEKVYDSELSDPDNGNESSGMAEVDQFMHRIAERADTSDDDELTKESDQDERVTLQEPERESDSVTSQHRYKKPMAKRTGGAPGKYTNLSPEKNGAAGDEEGEDSMGDQSQPRRRRTLKRSKESDSTMNRLKKAKARRTELLQARRQRRTAKAFPVSAGESGNVDDDEE</sequence>
<keyword evidence="7" id="KW-0732">Signal</keyword>